<dbReference type="InterPro" id="IPR003439">
    <property type="entry name" value="ABC_transporter-like_ATP-bd"/>
</dbReference>
<dbReference type="SUPFAM" id="SSF52540">
    <property type="entry name" value="P-loop containing nucleoside triphosphate hydrolases"/>
    <property type="match status" value="1"/>
</dbReference>
<evidence type="ECO:0000259" key="6">
    <source>
        <dbReference type="PROSITE" id="PS50893"/>
    </source>
</evidence>
<accession>A0ABT1QTT9</accession>
<reference evidence="7" key="1">
    <citation type="submission" date="2022-07" db="EMBL/GenBank/DDBJ databases">
        <title>Tahibacter sp., a new gammaproteobacterium isolated from the silt sample collected at pig farm.</title>
        <authorList>
            <person name="Chen H."/>
        </authorList>
    </citation>
    <scope>NUCLEOTIDE SEQUENCE</scope>
    <source>
        <strain evidence="7">P2K</strain>
    </source>
</reference>
<keyword evidence="5 7" id="KW-0067">ATP-binding</keyword>
<evidence type="ECO:0000256" key="4">
    <source>
        <dbReference type="ARBA" id="ARBA00022741"/>
    </source>
</evidence>
<protein>
    <submittedName>
        <fullName evidence="7">ATP-binding cassette domain-containing protein</fullName>
    </submittedName>
</protein>
<dbReference type="PANTHER" id="PTHR42711">
    <property type="entry name" value="ABC TRANSPORTER ATP-BINDING PROTEIN"/>
    <property type="match status" value="1"/>
</dbReference>
<sequence length="244" mass="25835">MLVLDKVYKSFGAVSALDGLDFRAGDGRITGLLGPNGAGKTTALRILFGLLKADRGSAAIDGVDPAREPLAARQRLGIVTDQVGLYPRLTTREHLDYFGRLHGMQSAAIARATAEIVDLVGLADIIDRRTAGFSQGQRMKVALARALLHQPRNLLLDEPSRGLDVVSARALRTALQHLRARGCCIVLASHVMQEVDQLCDEAVVIAAGRSVACGSSAALCARTGTRQLEDAFIALTGIEEGIAA</sequence>
<keyword evidence="2" id="KW-0813">Transport</keyword>
<dbReference type="Gene3D" id="3.40.50.300">
    <property type="entry name" value="P-loop containing nucleotide triphosphate hydrolases"/>
    <property type="match status" value="1"/>
</dbReference>
<dbReference type="InterPro" id="IPR027417">
    <property type="entry name" value="P-loop_NTPase"/>
</dbReference>
<comment type="caution">
    <text evidence="7">The sequence shown here is derived from an EMBL/GenBank/DDBJ whole genome shotgun (WGS) entry which is preliminary data.</text>
</comment>
<dbReference type="GO" id="GO:0005524">
    <property type="term" value="F:ATP binding"/>
    <property type="evidence" value="ECO:0007669"/>
    <property type="project" value="UniProtKB-KW"/>
</dbReference>
<keyword evidence="3" id="KW-0536">Nodulation</keyword>
<proteinExistence type="inferred from homology"/>
<name>A0ABT1QTT9_9GAMM</name>
<dbReference type="EMBL" id="JANFQO010000011">
    <property type="protein sequence ID" value="MCQ4165699.1"/>
    <property type="molecule type" value="Genomic_DNA"/>
</dbReference>
<keyword evidence="4" id="KW-0547">Nucleotide-binding</keyword>
<evidence type="ECO:0000256" key="3">
    <source>
        <dbReference type="ARBA" id="ARBA00022458"/>
    </source>
</evidence>
<dbReference type="InterPro" id="IPR003593">
    <property type="entry name" value="AAA+_ATPase"/>
</dbReference>
<dbReference type="InterPro" id="IPR017871">
    <property type="entry name" value="ABC_transporter-like_CS"/>
</dbReference>
<dbReference type="SMART" id="SM00382">
    <property type="entry name" value="AAA"/>
    <property type="match status" value="1"/>
</dbReference>
<organism evidence="7 8">
    <name type="scientific">Tahibacter harae</name>
    <dbReference type="NCBI Taxonomy" id="2963937"/>
    <lineage>
        <taxon>Bacteria</taxon>
        <taxon>Pseudomonadati</taxon>
        <taxon>Pseudomonadota</taxon>
        <taxon>Gammaproteobacteria</taxon>
        <taxon>Lysobacterales</taxon>
        <taxon>Rhodanobacteraceae</taxon>
        <taxon>Tahibacter</taxon>
    </lineage>
</organism>
<evidence type="ECO:0000256" key="2">
    <source>
        <dbReference type="ARBA" id="ARBA00022448"/>
    </source>
</evidence>
<feature type="domain" description="ABC transporter" evidence="6">
    <location>
        <begin position="2"/>
        <end position="232"/>
    </location>
</feature>
<evidence type="ECO:0000313" key="8">
    <source>
        <dbReference type="Proteomes" id="UP001165498"/>
    </source>
</evidence>
<evidence type="ECO:0000256" key="5">
    <source>
        <dbReference type="ARBA" id="ARBA00022840"/>
    </source>
</evidence>
<evidence type="ECO:0000256" key="1">
    <source>
        <dbReference type="ARBA" id="ARBA00005417"/>
    </source>
</evidence>
<dbReference type="PROSITE" id="PS00211">
    <property type="entry name" value="ABC_TRANSPORTER_1"/>
    <property type="match status" value="1"/>
</dbReference>
<dbReference type="Pfam" id="PF00005">
    <property type="entry name" value="ABC_tran"/>
    <property type="match status" value="1"/>
</dbReference>
<keyword evidence="8" id="KW-1185">Reference proteome</keyword>
<gene>
    <name evidence="7" type="ORF">NM961_13345</name>
</gene>
<dbReference type="Proteomes" id="UP001165498">
    <property type="component" value="Unassembled WGS sequence"/>
</dbReference>
<comment type="similarity">
    <text evidence="1">Belongs to the ABC transporter superfamily.</text>
</comment>
<dbReference type="RefSeq" id="WP_255914889.1">
    <property type="nucleotide sequence ID" value="NZ_JANFQO010000011.1"/>
</dbReference>
<dbReference type="PROSITE" id="PS50893">
    <property type="entry name" value="ABC_TRANSPORTER_2"/>
    <property type="match status" value="1"/>
</dbReference>
<dbReference type="InterPro" id="IPR050763">
    <property type="entry name" value="ABC_transporter_ATP-binding"/>
</dbReference>
<dbReference type="PANTHER" id="PTHR42711:SF5">
    <property type="entry name" value="ABC TRANSPORTER ATP-BINDING PROTEIN NATA"/>
    <property type="match status" value="1"/>
</dbReference>
<evidence type="ECO:0000313" key="7">
    <source>
        <dbReference type="EMBL" id="MCQ4165699.1"/>
    </source>
</evidence>